<comment type="caution">
    <text evidence="2">The sequence shown here is derived from an EMBL/GenBank/DDBJ whole genome shotgun (WGS) entry which is preliminary data.</text>
</comment>
<dbReference type="RefSeq" id="WP_009529935.1">
    <property type="nucleotide sequence ID" value="NZ_JH414629.1"/>
</dbReference>
<gene>
    <name evidence="2" type="ORF">HMPREF9628_02115</name>
</gene>
<sequence>KYKIQKTRKYKKEEEERQKLIYDKEKDTYQDENRKIYIRIKDKIRKRESGYKSKTKVYKCFDYNTNGQKTKTYYFTEKFEKYRKQSQENIQSEEGINERINRSIQAEGVFSKLKEGLGYKRFRHKGKKNIEKEIDMMAIAININTLLNKLKRKETKPKHREILYKNRDCCYDFHHYATAPLFCLSYNKRI</sequence>
<dbReference type="AlphaFoldDB" id="G9XEP5"/>
<dbReference type="PANTHER" id="PTHR33408:SF2">
    <property type="entry name" value="TRANSPOSASE DDE DOMAIN-CONTAINING PROTEIN"/>
    <property type="match status" value="1"/>
</dbReference>
<dbReference type="Proteomes" id="UP000003379">
    <property type="component" value="Unassembled WGS sequence"/>
</dbReference>
<proteinExistence type="predicted"/>
<dbReference type="Pfam" id="PF13751">
    <property type="entry name" value="DDE_Tnp_1_6"/>
    <property type="match status" value="1"/>
</dbReference>
<feature type="domain" description="Transposase DDE" evidence="1">
    <location>
        <begin position="49"/>
        <end position="146"/>
    </location>
</feature>
<accession>G9XEP5</accession>
<name>G9XEP5_9FIRM</name>
<evidence type="ECO:0000313" key="2">
    <source>
        <dbReference type="EMBL" id="EHL18252.1"/>
    </source>
</evidence>
<feature type="non-terminal residue" evidence="2">
    <location>
        <position position="1"/>
    </location>
</feature>
<evidence type="ECO:0000259" key="1">
    <source>
        <dbReference type="Pfam" id="PF13751"/>
    </source>
</evidence>
<reference evidence="2 3" key="1">
    <citation type="submission" date="2011-08" db="EMBL/GenBank/DDBJ databases">
        <title>The Genome Sequence of Eubacteriaceae bacterium CM5.</title>
        <authorList>
            <consortium name="The Broad Institute Genome Sequencing Platform"/>
            <person name="Earl A."/>
            <person name="Ward D."/>
            <person name="Feldgarden M."/>
            <person name="Gevers D."/>
            <person name="Sizova M."/>
            <person name="Hazen A."/>
            <person name="Epstein S."/>
            <person name="Young S.K."/>
            <person name="Zeng Q."/>
            <person name="Gargeya S."/>
            <person name="Fitzgerald M."/>
            <person name="Haas B."/>
            <person name="Abouelleil A."/>
            <person name="Alvarado L."/>
            <person name="Arachchi H.M."/>
            <person name="Berlin A."/>
            <person name="Brown A."/>
            <person name="Chapman S.B."/>
            <person name="Chen Z."/>
            <person name="Dunbar C."/>
            <person name="Freedman E."/>
            <person name="Gearin G."/>
            <person name="Gellesch M."/>
            <person name="Goldberg J."/>
            <person name="Griggs A."/>
            <person name="Gujja S."/>
            <person name="Heiman D."/>
            <person name="Howarth C."/>
            <person name="Larson L."/>
            <person name="Lui A."/>
            <person name="MacDonald P.J.P."/>
            <person name="Montmayeur A."/>
            <person name="Murphy C."/>
            <person name="Neiman D."/>
            <person name="Pearson M."/>
            <person name="Priest M."/>
            <person name="Roberts A."/>
            <person name="Saif S."/>
            <person name="Shea T."/>
            <person name="Shenoy N."/>
            <person name="Sisk P."/>
            <person name="Stolte C."/>
            <person name="Sykes S."/>
            <person name="Wortman J."/>
            <person name="Nusbaum C."/>
            <person name="Birren B."/>
        </authorList>
    </citation>
    <scope>NUCLEOTIDE SEQUENCE [LARGE SCALE GENOMIC DNA]</scope>
    <source>
        <strain evidence="2 3">CM5</strain>
    </source>
</reference>
<dbReference type="InterPro" id="IPR025668">
    <property type="entry name" value="Tnp_DDE_dom"/>
</dbReference>
<dbReference type="PANTHER" id="PTHR33408">
    <property type="entry name" value="TRANSPOSASE"/>
    <property type="match status" value="1"/>
</dbReference>
<organism evidence="2 3">
    <name type="scientific">Peptoanaerobacter stomatis</name>
    <dbReference type="NCBI Taxonomy" id="796937"/>
    <lineage>
        <taxon>Bacteria</taxon>
        <taxon>Bacillati</taxon>
        <taxon>Bacillota</taxon>
        <taxon>Clostridia</taxon>
        <taxon>Peptostreptococcales</taxon>
        <taxon>Filifactoraceae</taxon>
        <taxon>Peptoanaerobacter</taxon>
    </lineage>
</organism>
<protein>
    <recommendedName>
        <fullName evidence="1">Transposase DDE domain-containing protein</fullName>
    </recommendedName>
</protein>
<evidence type="ECO:0000313" key="3">
    <source>
        <dbReference type="Proteomes" id="UP000003379"/>
    </source>
</evidence>
<dbReference type="EMBL" id="AFZG01000048">
    <property type="protein sequence ID" value="EHL18252.1"/>
    <property type="molecule type" value="Genomic_DNA"/>
</dbReference>
<dbReference type="HOGENOM" id="CLU_021293_0_2_9"/>